<accession>A0AAW9RSX3</accession>
<dbReference type="Pfam" id="PF07729">
    <property type="entry name" value="FCD"/>
    <property type="match status" value="1"/>
</dbReference>
<dbReference type="SUPFAM" id="SSF48008">
    <property type="entry name" value="GntR ligand-binding domain-like"/>
    <property type="match status" value="1"/>
</dbReference>
<dbReference type="InterPro" id="IPR036388">
    <property type="entry name" value="WH-like_DNA-bd_sf"/>
</dbReference>
<name>A0AAW9RSX3_9HYPH</name>
<dbReference type="Gene3D" id="1.20.120.530">
    <property type="entry name" value="GntR ligand-binding domain-like"/>
    <property type="match status" value="1"/>
</dbReference>
<evidence type="ECO:0000313" key="5">
    <source>
        <dbReference type="EMBL" id="MEJ8572044.1"/>
    </source>
</evidence>
<evidence type="ECO:0000256" key="2">
    <source>
        <dbReference type="ARBA" id="ARBA00023125"/>
    </source>
</evidence>
<keyword evidence="2" id="KW-0238">DNA-binding</keyword>
<dbReference type="GO" id="GO:0003700">
    <property type="term" value="F:DNA-binding transcription factor activity"/>
    <property type="evidence" value="ECO:0007669"/>
    <property type="project" value="InterPro"/>
</dbReference>
<dbReference type="Pfam" id="PF00392">
    <property type="entry name" value="GntR"/>
    <property type="match status" value="1"/>
</dbReference>
<keyword evidence="1" id="KW-0805">Transcription regulation</keyword>
<gene>
    <name evidence="5" type="ORF">V3328_11200</name>
</gene>
<dbReference type="RefSeq" id="WP_340329742.1">
    <property type="nucleotide sequence ID" value="NZ_JAZHOF010000004.1"/>
</dbReference>
<dbReference type="SMART" id="SM00895">
    <property type="entry name" value="FCD"/>
    <property type="match status" value="1"/>
</dbReference>
<keyword evidence="6" id="KW-1185">Reference proteome</keyword>
<dbReference type="SMART" id="SM00345">
    <property type="entry name" value="HTH_GNTR"/>
    <property type="match status" value="1"/>
</dbReference>
<dbReference type="SUPFAM" id="SSF46785">
    <property type="entry name" value="Winged helix' DNA-binding domain"/>
    <property type="match status" value="1"/>
</dbReference>
<evidence type="ECO:0000256" key="1">
    <source>
        <dbReference type="ARBA" id="ARBA00023015"/>
    </source>
</evidence>
<organism evidence="5 6">
    <name type="scientific">Microbaculum marinum</name>
    <dbReference type="NCBI Taxonomy" id="1764581"/>
    <lineage>
        <taxon>Bacteria</taxon>
        <taxon>Pseudomonadati</taxon>
        <taxon>Pseudomonadota</taxon>
        <taxon>Alphaproteobacteria</taxon>
        <taxon>Hyphomicrobiales</taxon>
        <taxon>Tepidamorphaceae</taxon>
        <taxon>Microbaculum</taxon>
    </lineage>
</organism>
<dbReference type="PANTHER" id="PTHR43537">
    <property type="entry name" value="TRANSCRIPTIONAL REGULATOR, GNTR FAMILY"/>
    <property type="match status" value="1"/>
</dbReference>
<keyword evidence="3" id="KW-0804">Transcription</keyword>
<proteinExistence type="predicted"/>
<sequence>MSERLSLSARARVVLEDDILSGRMKPGEAVDERAIAARLGMSRTPVREAIQQLGATDLIEIRPRQTALVKSLDPSVILELFEALIGLESLVAGLAARRISDNEVHALERLHRQSESLVAARDFRSFQQMNLAFHRSIYAASRNAWLATEANRLRSRVGPYREWLFQKVNRLSRSYEEHSGLIAAFRAGDEASASRLMREHEQIDSDRLFDFMLANRRGEPELSEQVS</sequence>
<dbReference type="InterPro" id="IPR008920">
    <property type="entry name" value="TF_FadR/GntR_C"/>
</dbReference>
<evidence type="ECO:0000259" key="4">
    <source>
        <dbReference type="PROSITE" id="PS50949"/>
    </source>
</evidence>
<dbReference type="EMBL" id="JAZHOF010000004">
    <property type="protein sequence ID" value="MEJ8572044.1"/>
    <property type="molecule type" value="Genomic_DNA"/>
</dbReference>
<comment type="caution">
    <text evidence="5">The sequence shown here is derived from an EMBL/GenBank/DDBJ whole genome shotgun (WGS) entry which is preliminary data.</text>
</comment>
<dbReference type="InterPro" id="IPR011711">
    <property type="entry name" value="GntR_C"/>
</dbReference>
<dbReference type="AlphaFoldDB" id="A0AAW9RSX3"/>
<dbReference type="InterPro" id="IPR036390">
    <property type="entry name" value="WH_DNA-bd_sf"/>
</dbReference>
<protein>
    <submittedName>
        <fullName evidence="5">GntR family transcriptional regulator</fullName>
    </submittedName>
</protein>
<dbReference type="Proteomes" id="UP001378188">
    <property type="component" value="Unassembled WGS sequence"/>
</dbReference>
<dbReference type="InterPro" id="IPR000524">
    <property type="entry name" value="Tscrpt_reg_HTH_GntR"/>
</dbReference>
<reference evidence="5 6" key="1">
    <citation type="submission" date="2024-02" db="EMBL/GenBank/DDBJ databases">
        <title>Genome analysis and characterization of Microbaculum marinisediminis sp. nov., isolated from marine sediment.</title>
        <authorList>
            <person name="Du Z.-J."/>
            <person name="Ye Y.-Q."/>
            <person name="Zhang Z.-R."/>
            <person name="Yuan S.-M."/>
            <person name="Zhang X.-Y."/>
        </authorList>
    </citation>
    <scope>NUCLEOTIDE SEQUENCE [LARGE SCALE GENOMIC DNA]</scope>
    <source>
        <strain evidence="5 6">SDUM1044001</strain>
    </source>
</reference>
<dbReference type="GO" id="GO:0003677">
    <property type="term" value="F:DNA binding"/>
    <property type="evidence" value="ECO:0007669"/>
    <property type="project" value="UniProtKB-KW"/>
</dbReference>
<feature type="domain" description="HTH gntR-type" evidence="4">
    <location>
        <begin position="5"/>
        <end position="72"/>
    </location>
</feature>
<evidence type="ECO:0000313" key="6">
    <source>
        <dbReference type="Proteomes" id="UP001378188"/>
    </source>
</evidence>
<dbReference type="PROSITE" id="PS50949">
    <property type="entry name" value="HTH_GNTR"/>
    <property type="match status" value="1"/>
</dbReference>
<evidence type="ECO:0000256" key="3">
    <source>
        <dbReference type="ARBA" id="ARBA00023163"/>
    </source>
</evidence>
<dbReference type="PANTHER" id="PTHR43537:SF49">
    <property type="entry name" value="TRANSCRIPTIONAL REGULATORY PROTEIN"/>
    <property type="match status" value="1"/>
</dbReference>
<dbReference type="Gene3D" id="1.10.10.10">
    <property type="entry name" value="Winged helix-like DNA-binding domain superfamily/Winged helix DNA-binding domain"/>
    <property type="match status" value="1"/>
</dbReference>